<feature type="domain" description="Expansin-like CBD" evidence="9">
    <location>
        <begin position="72"/>
        <end position="151"/>
    </location>
</feature>
<dbReference type="InterPro" id="IPR002963">
    <property type="entry name" value="Expansin"/>
</dbReference>
<dbReference type="PANTHER" id="PTHR31867">
    <property type="entry name" value="EXPANSIN-A15"/>
    <property type="match status" value="1"/>
</dbReference>
<organism evidence="10 11">
    <name type="scientific">Escallonia herrerae</name>
    <dbReference type="NCBI Taxonomy" id="1293975"/>
    <lineage>
        <taxon>Eukaryota</taxon>
        <taxon>Viridiplantae</taxon>
        <taxon>Streptophyta</taxon>
        <taxon>Embryophyta</taxon>
        <taxon>Tracheophyta</taxon>
        <taxon>Spermatophyta</taxon>
        <taxon>Magnoliopsida</taxon>
        <taxon>eudicotyledons</taxon>
        <taxon>Gunneridae</taxon>
        <taxon>Pentapetalae</taxon>
        <taxon>asterids</taxon>
        <taxon>campanulids</taxon>
        <taxon>Escalloniales</taxon>
        <taxon>Escalloniaceae</taxon>
        <taxon>Escallonia</taxon>
    </lineage>
</organism>
<dbReference type="InterPro" id="IPR007112">
    <property type="entry name" value="Expansin/allergen_DPBB_dom"/>
</dbReference>
<sequence length="154" mass="17339">MCVNDPQWCKPSIIKVTATNFCPLNYTEAQGAWCNPPQKHFDLLMPMFLKIAQYKAGIVPGGIKFEIKGNPYWMLVLVYNVGGVGDVISVKIKGSNTNWIQMSRNWGQNWQTSDQLQGQILSFQVTTSDGKTVQSNNVTPANWQFDQTFVGKNF</sequence>
<gene>
    <name evidence="10" type="ORF">RJ639_038757</name>
</gene>
<reference evidence="10" key="1">
    <citation type="submission" date="2022-12" db="EMBL/GenBank/DDBJ databases">
        <title>Draft genome assemblies for two species of Escallonia (Escalloniales).</title>
        <authorList>
            <person name="Chanderbali A."/>
            <person name="Dervinis C."/>
            <person name="Anghel I."/>
            <person name="Soltis D."/>
            <person name="Soltis P."/>
            <person name="Zapata F."/>
        </authorList>
    </citation>
    <scope>NUCLEOTIDE SEQUENCE</scope>
    <source>
        <strain evidence="10">UCBG64.0493</strain>
        <tissue evidence="10">Leaf</tissue>
    </source>
</reference>
<dbReference type="PRINTS" id="PR01226">
    <property type="entry name" value="EXPANSIN"/>
</dbReference>
<evidence type="ECO:0000256" key="4">
    <source>
        <dbReference type="ARBA" id="ARBA00022729"/>
    </source>
</evidence>
<evidence type="ECO:0000256" key="5">
    <source>
        <dbReference type="ARBA" id="ARBA00023136"/>
    </source>
</evidence>
<name>A0AA89BCQ8_9ASTE</name>
<keyword evidence="4" id="KW-0732">Signal</keyword>
<dbReference type="Pfam" id="PF03330">
    <property type="entry name" value="DPBB_1"/>
    <property type="match status" value="1"/>
</dbReference>
<evidence type="ECO:0000256" key="1">
    <source>
        <dbReference type="ARBA" id="ARBA00005392"/>
    </source>
</evidence>
<dbReference type="InterPro" id="IPR036908">
    <property type="entry name" value="RlpA-like_sf"/>
</dbReference>
<keyword evidence="6 7" id="KW-0961">Cell wall biogenesis/degradation</keyword>
<keyword evidence="2 7" id="KW-0134">Cell wall</keyword>
<dbReference type="Gene3D" id="2.40.40.10">
    <property type="entry name" value="RlpA-like domain"/>
    <property type="match status" value="1"/>
</dbReference>
<dbReference type="EMBL" id="JAVXUP010000431">
    <property type="protein sequence ID" value="KAK3028036.1"/>
    <property type="molecule type" value="Genomic_DNA"/>
</dbReference>
<proteinExistence type="inferred from homology"/>
<dbReference type="AlphaFoldDB" id="A0AA89BCQ8"/>
<comment type="similarity">
    <text evidence="1 7">Belongs to the expansin family. Expansin A subfamily.</text>
</comment>
<dbReference type="GO" id="GO:0009664">
    <property type="term" value="P:plant-type cell wall organization"/>
    <property type="evidence" value="ECO:0007669"/>
    <property type="project" value="InterPro"/>
</dbReference>
<dbReference type="InterPro" id="IPR007117">
    <property type="entry name" value="Expansin_CBD"/>
</dbReference>
<dbReference type="SMART" id="SM00837">
    <property type="entry name" value="DPBB_1"/>
    <property type="match status" value="1"/>
</dbReference>
<dbReference type="PRINTS" id="PR01225">
    <property type="entry name" value="EXPANSNFAMLY"/>
</dbReference>
<evidence type="ECO:0000313" key="11">
    <source>
        <dbReference type="Proteomes" id="UP001188597"/>
    </source>
</evidence>
<evidence type="ECO:0000256" key="3">
    <source>
        <dbReference type="ARBA" id="ARBA00022525"/>
    </source>
</evidence>
<keyword evidence="11" id="KW-1185">Reference proteome</keyword>
<keyword evidence="5" id="KW-0472">Membrane</keyword>
<evidence type="ECO:0000256" key="7">
    <source>
        <dbReference type="RuleBase" id="RU365023"/>
    </source>
</evidence>
<dbReference type="GO" id="GO:0016020">
    <property type="term" value="C:membrane"/>
    <property type="evidence" value="ECO:0007669"/>
    <property type="project" value="UniProtKB-SubCell"/>
</dbReference>
<dbReference type="InterPro" id="IPR036749">
    <property type="entry name" value="Expansin_CBD_sf"/>
</dbReference>
<dbReference type="Gene3D" id="2.60.40.760">
    <property type="entry name" value="Expansin, cellulose-binding-like domain"/>
    <property type="match status" value="1"/>
</dbReference>
<evidence type="ECO:0000259" key="8">
    <source>
        <dbReference type="PROSITE" id="PS50842"/>
    </source>
</evidence>
<dbReference type="InterPro" id="IPR009009">
    <property type="entry name" value="RlpA-like_DPBB"/>
</dbReference>
<evidence type="ECO:0000256" key="2">
    <source>
        <dbReference type="ARBA" id="ARBA00022512"/>
    </source>
</evidence>
<protein>
    <recommendedName>
        <fullName evidence="7">Expansin</fullName>
    </recommendedName>
</protein>
<evidence type="ECO:0000259" key="9">
    <source>
        <dbReference type="PROSITE" id="PS50843"/>
    </source>
</evidence>
<keyword evidence="3 7" id="KW-0964">Secreted</keyword>
<evidence type="ECO:0000313" key="10">
    <source>
        <dbReference type="EMBL" id="KAK3028036.1"/>
    </source>
</evidence>
<dbReference type="GO" id="GO:0009653">
    <property type="term" value="P:anatomical structure morphogenesis"/>
    <property type="evidence" value="ECO:0007669"/>
    <property type="project" value="UniProtKB-ARBA"/>
</dbReference>
<dbReference type="Pfam" id="PF01357">
    <property type="entry name" value="Expansin_C"/>
    <property type="match status" value="1"/>
</dbReference>
<dbReference type="FunFam" id="2.60.40.760:FF:000001">
    <property type="entry name" value="Expansin"/>
    <property type="match status" value="1"/>
</dbReference>
<dbReference type="SUPFAM" id="SSF50685">
    <property type="entry name" value="Barwin-like endoglucanases"/>
    <property type="match status" value="1"/>
</dbReference>
<dbReference type="Proteomes" id="UP001188597">
    <property type="component" value="Unassembled WGS sequence"/>
</dbReference>
<dbReference type="GO" id="GO:0005576">
    <property type="term" value="C:extracellular region"/>
    <property type="evidence" value="ECO:0007669"/>
    <property type="project" value="InterPro"/>
</dbReference>
<dbReference type="PROSITE" id="PS50842">
    <property type="entry name" value="EXPANSIN_EG45"/>
    <property type="match status" value="1"/>
</dbReference>
<comment type="function">
    <text evidence="7">Causes loosening and extension of plant cell walls by disrupting non-covalent bonding between cellulose microfibrils and matrix glucans. No enzymatic activity has been found.</text>
</comment>
<dbReference type="SUPFAM" id="SSF49590">
    <property type="entry name" value="PHL pollen allergen"/>
    <property type="match status" value="1"/>
</dbReference>
<dbReference type="InterPro" id="IPR007118">
    <property type="entry name" value="Expan_Lol_pI"/>
</dbReference>
<comment type="subcellular location">
    <subcellularLocation>
        <location evidence="7">Secreted</location>
        <location evidence="7">Cell wall</location>
    </subcellularLocation>
    <subcellularLocation>
        <location evidence="7">Membrane</location>
        <topology evidence="7">Peripheral membrane protein</topology>
    </subcellularLocation>
</comment>
<evidence type="ECO:0000256" key="6">
    <source>
        <dbReference type="ARBA" id="ARBA00023316"/>
    </source>
</evidence>
<dbReference type="PROSITE" id="PS50843">
    <property type="entry name" value="EXPANSIN_CBD"/>
    <property type="match status" value="1"/>
</dbReference>
<comment type="caution">
    <text evidence="10">The sequence shown here is derived from an EMBL/GenBank/DDBJ whole genome shotgun (WGS) entry which is preliminary data.</text>
</comment>
<feature type="domain" description="Expansin-like EG45" evidence="8">
    <location>
        <begin position="1"/>
        <end position="60"/>
    </location>
</feature>
<accession>A0AA89BCQ8</accession>